<gene>
    <name evidence="1" type="primary">mstX</name>
    <name evidence="1" type="ORF">BACCIP111883_01748</name>
</gene>
<dbReference type="InterPro" id="IPR021078">
    <property type="entry name" value="Membrane-integrating_Mistic"/>
</dbReference>
<proteinExistence type="predicted"/>
<dbReference type="Gene3D" id="1.10.220.90">
    <property type="entry name" value="Mistic"/>
    <property type="match status" value="1"/>
</dbReference>
<dbReference type="InterPro" id="IPR038193">
    <property type="entry name" value="Mistic_sf"/>
</dbReference>
<name>A0ABN8AAN4_9BACI</name>
<evidence type="ECO:0000313" key="1">
    <source>
        <dbReference type="EMBL" id="CAG9620976.1"/>
    </source>
</evidence>
<keyword evidence="2" id="KW-1185">Reference proteome</keyword>
<dbReference type="EMBL" id="CAKJTJ010000007">
    <property type="protein sequence ID" value="CAG9620976.1"/>
    <property type="molecule type" value="Genomic_DNA"/>
</dbReference>
<dbReference type="RefSeq" id="WP_230500883.1">
    <property type="nucleotide sequence ID" value="NZ_CAKJTJ010000007.1"/>
</dbReference>
<accession>A0ABN8AAN4</accession>
<dbReference type="Proteomes" id="UP000789833">
    <property type="component" value="Unassembled WGS sequence"/>
</dbReference>
<reference evidence="1 2" key="1">
    <citation type="submission" date="2021-10" db="EMBL/GenBank/DDBJ databases">
        <authorList>
            <person name="Criscuolo A."/>
        </authorList>
    </citation>
    <scope>NUCLEOTIDE SEQUENCE [LARGE SCALE GENOMIC DNA]</scope>
    <source>
        <strain evidence="2">CIP 111883</strain>
    </source>
</reference>
<evidence type="ECO:0000313" key="2">
    <source>
        <dbReference type="Proteomes" id="UP000789833"/>
    </source>
</evidence>
<comment type="caution">
    <text evidence="1">The sequence shown here is derived from an EMBL/GenBank/DDBJ whole genome shotgun (WGS) entry which is preliminary data.</text>
</comment>
<organism evidence="1 2">
    <name type="scientific">Sutcliffiella rhizosphaerae</name>
    <dbReference type="NCBI Taxonomy" id="2880967"/>
    <lineage>
        <taxon>Bacteria</taxon>
        <taxon>Bacillati</taxon>
        <taxon>Bacillota</taxon>
        <taxon>Bacilli</taxon>
        <taxon>Bacillales</taxon>
        <taxon>Bacillaceae</taxon>
        <taxon>Sutcliffiella</taxon>
    </lineage>
</organism>
<protein>
    <submittedName>
        <fullName evidence="1">Protein mistic</fullName>
    </submittedName>
</protein>
<dbReference type="Pfam" id="PF11458">
    <property type="entry name" value="Mistic"/>
    <property type="match status" value="1"/>
</dbReference>
<sequence>MKLRKDEKEKLSAAIDKMNEGLEVFIDYYNDSEEDTPIIPFDEEVLALLDAGKTKYGEDLFNKKINAIMKEVLSFISNEKEQ</sequence>